<comment type="caution">
    <text evidence="1">The sequence shown here is derived from an EMBL/GenBank/DDBJ whole genome shotgun (WGS) entry which is preliminary data.</text>
</comment>
<reference evidence="1" key="1">
    <citation type="journal article" date="2013" name="Environ. Microbiol.">
        <title>Microbiota from the distal guts of lean and obese adolescents exhibit partial functional redundancy besides clear differences in community structure.</title>
        <authorList>
            <person name="Ferrer M."/>
            <person name="Ruiz A."/>
            <person name="Lanza F."/>
            <person name="Haange S.B."/>
            <person name="Oberbach A."/>
            <person name="Till H."/>
            <person name="Bargiela R."/>
            <person name="Campoy C."/>
            <person name="Segura M.T."/>
            <person name="Richter M."/>
            <person name="von Bergen M."/>
            <person name="Seifert J."/>
            <person name="Suarez A."/>
        </authorList>
    </citation>
    <scope>NUCLEOTIDE SEQUENCE</scope>
</reference>
<protein>
    <submittedName>
        <fullName evidence="1">Uncharacterized protein</fullName>
    </submittedName>
</protein>
<dbReference type="AlphaFoldDB" id="K1U5P2"/>
<name>K1U5P2_9ZZZZ</name>
<feature type="non-terminal residue" evidence="1">
    <location>
        <position position="132"/>
    </location>
</feature>
<dbReference type="EMBL" id="AJWY01002709">
    <property type="protein sequence ID" value="EKC77588.1"/>
    <property type="molecule type" value="Genomic_DNA"/>
</dbReference>
<proteinExistence type="predicted"/>
<gene>
    <name evidence="1" type="ORF">LEA_04099</name>
</gene>
<sequence length="132" mass="14995">MVEMTEMGFRRIHILLFSVLGLTFAALPLAAQQPPVEARIAGLEGNEEYMSLLREDAVLQSRVDSVVRAVEQVRLRLREHPDERQACSEEILRLESRIFDLRNAKGRLIDRINTIEQEWVLANLDNPAASAS</sequence>
<accession>K1U5P2</accession>
<organism evidence="1">
    <name type="scientific">human gut metagenome</name>
    <dbReference type="NCBI Taxonomy" id="408170"/>
    <lineage>
        <taxon>unclassified sequences</taxon>
        <taxon>metagenomes</taxon>
        <taxon>organismal metagenomes</taxon>
    </lineage>
</organism>
<evidence type="ECO:0000313" key="1">
    <source>
        <dbReference type="EMBL" id="EKC77588.1"/>
    </source>
</evidence>